<dbReference type="EMBL" id="VBOT01000040">
    <property type="protein sequence ID" value="TMQ52191.1"/>
    <property type="molecule type" value="Genomic_DNA"/>
</dbReference>
<dbReference type="InterPro" id="IPR015797">
    <property type="entry name" value="NUDIX_hydrolase-like_dom_sf"/>
</dbReference>
<feature type="domain" description="Nudix hydrolase" evidence="1">
    <location>
        <begin position="4"/>
        <end position="138"/>
    </location>
</feature>
<dbReference type="Proteomes" id="UP000320184">
    <property type="component" value="Unassembled WGS sequence"/>
</dbReference>
<sequence>MPKLVCTKVEVYIFRRRRGRVEILALRRAPNRRLLPGVWQPVTAKIEAGERALDCAFREVVEETGITPRRLWAIGTVTVYFDGAADTVNALPLFAAEVDPKASVTLSREHDASAFVSPREAGRRFLWESQRRGLEVLGREVLRGGALARALEVSHLMARRTADRRRDAAAGRPGPAR</sequence>
<protein>
    <submittedName>
        <fullName evidence="2">NUDIX domain-containing protein</fullName>
    </submittedName>
</protein>
<dbReference type="SUPFAM" id="SSF55811">
    <property type="entry name" value="Nudix"/>
    <property type="match status" value="1"/>
</dbReference>
<proteinExistence type="predicted"/>
<name>A0A538SLF7_UNCEI</name>
<organism evidence="2 3">
    <name type="scientific">Eiseniibacteriota bacterium</name>
    <dbReference type="NCBI Taxonomy" id="2212470"/>
    <lineage>
        <taxon>Bacteria</taxon>
        <taxon>Candidatus Eiseniibacteriota</taxon>
    </lineage>
</organism>
<reference evidence="2 3" key="1">
    <citation type="journal article" date="2019" name="Nat. Microbiol.">
        <title>Mediterranean grassland soil C-N compound turnover is dependent on rainfall and depth, and is mediated by genomically divergent microorganisms.</title>
        <authorList>
            <person name="Diamond S."/>
            <person name="Andeer P.F."/>
            <person name="Li Z."/>
            <person name="Crits-Christoph A."/>
            <person name="Burstein D."/>
            <person name="Anantharaman K."/>
            <person name="Lane K.R."/>
            <person name="Thomas B.C."/>
            <person name="Pan C."/>
            <person name="Northen T.R."/>
            <person name="Banfield J.F."/>
        </authorList>
    </citation>
    <scope>NUCLEOTIDE SEQUENCE [LARGE SCALE GENOMIC DNA]</scope>
    <source>
        <strain evidence="2">WS_3</strain>
    </source>
</reference>
<dbReference type="PROSITE" id="PS51462">
    <property type="entry name" value="NUDIX"/>
    <property type="match status" value="1"/>
</dbReference>
<comment type="caution">
    <text evidence="2">The sequence shown here is derived from an EMBL/GenBank/DDBJ whole genome shotgun (WGS) entry which is preliminary data.</text>
</comment>
<evidence type="ECO:0000259" key="1">
    <source>
        <dbReference type="PROSITE" id="PS51462"/>
    </source>
</evidence>
<accession>A0A538SLF7</accession>
<dbReference type="Gene3D" id="3.90.79.10">
    <property type="entry name" value="Nucleoside Triphosphate Pyrophosphohydrolase"/>
    <property type="match status" value="1"/>
</dbReference>
<gene>
    <name evidence="2" type="ORF">E6K73_03530</name>
</gene>
<evidence type="ECO:0000313" key="2">
    <source>
        <dbReference type="EMBL" id="TMQ52191.1"/>
    </source>
</evidence>
<dbReference type="InterPro" id="IPR000086">
    <property type="entry name" value="NUDIX_hydrolase_dom"/>
</dbReference>
<evidence type="ECO:0000313" key="3">
    <source>
        <dbReference type="Proteomes" id="UP000320184"/>
    </source>
</evidence>
<dbReference type="AlphaFoldDB" id="A0A538SLF7"/>
<dbReference type="Pfam" id="PF00293">
    <property type="entry name" value="NUDIX"/>
    <property type="match status" value="1"/>
</dbReference>